<dbReference type="PIRSF" id="PIRSF018266">
    <property type="entry name" value="FecR"/>
    <property type="match status" value="1"/>
</dbReference>
<dbReference type="InterPro" id="IPR006860">
    <property type="entry name" value="FecR"/>
</dbReference>
<evidence type="ECO:0000259" key="2">
    <source>
        <dbReference type="Pfam" id="PF04773"/>
    </source>
</evidence>
<evidence type="ECO:0000313" key="4">
    <source>
        <dbReference type="EMBL" id="MFC2249928.1"/>
    </source>
</evidence>
<reference evidence="4 5" key="1">
    <citation type="submission" date="2024-09" db="EMBL/GenBank/DDBJ databases">
        <title>Description of Labrys sedimenti sp. nov., isolated from a diclofenac-degrading enrichment culture, and genome-based reclassification of Labrys portucalensis as a later heterotypic synonym of Labrys neptuniae.</title>
        <authorList>
            <person name="Tancsics A."/>
            <person name="Csepanyi A."/>
        </authorList>
    </citation>
    <scope>NUCLEOTIDE SEQUENCE [LARGE SCALE GENOMIC DNA]</scope>
    <source>
        <strain evidence="4 5">LMG 23412</strain>
    </source>
</reference>
<dbReference type="PANTHER" id="PTHR30273">
    <property type="entry name" value="PERIPLASMIC SIGNAL SENSOR AND SIGMA FACTOR ACTIVATOR FECR-RELATED"/>
    <property type="match status" value="1"/>
</dbReference>
<feature type="domain" description="FecR N-terminal" evidence="3">
    <location>
        <begin position="25"/>
        <end position="66"/>
    </location>
</feature>
<organism evidence="4 5">
    <name type="scientific">Labrys neptuniae</name>
    <dbReference type="NCBI Taxonomy" id="376174"/>
    <lineage>
        <taxon>Bacteria</taxon>
        <taxon>Pseudomonadati</taxon>
        <taxon>Pseudomonadota</taxon>
        <taxon>Alphaproteobacteria</taxon>
        <taxon>Hyphomicrobiales</taxon>
        <taxon>Xanthobacteraceae</taxon>
        <taxon>Labrys</taxon>
    </lineage>
</organism>
<keyword evidence="1" id="KW-1133">Transmembrane helix</keyword>
<dbReference type="InterPro" id="IPR012373">
    <property type="entry name" value="Ferrdict_sens_TM"/>
</dbReference>
<feature type="transmembrane region" description="Helical" evidence="1">
    <location>
        <begin position="90"/>
        <end position="108"/>
    </location>
</feature>
<name>A0ABV6ZCQ1_9HYPH</name>
<comment type="caution">
    <text evidence="4">The sequence shown here is derived from an EMBL/GenBank/DDBJ whole genome shotgun (WGS) entry which is preliminary data.</text>
</comment>
<dbReference type="InterPro" id="IPR032623">
    <property type="entry name" value="FecR_N"/>
</dbReference>
<evidence type="ECO:0000313" key="5">
    <source>
        <dbReference type="Proteomes" id="UP001595190"/>
    </source>
</evidence>
<dbReference type="Gene3D" id="3.55.50.30">
    <property type="match status" value="1"/>
</dbReference>
<feature type="domain" description="FecR protein" evidence="2">
    <location>
        <begin position="115"/>
        <end position="206"/>
    </location>
</feature>
<accession>A0ABV6ZCQ1</accession>
<protein>
    <submittedName>
        <fullName evidence="4">FecR domain-containing protein</fullName>
    </submittedName>
</protein>
<dbReference type="Proteomes" id="UP001595190">
    <property type="component" value="Unassembled WGS sequence"/>
</dbReference>
<dbReference type="EMBL" id="JBHGPK010000002">
    <property type="protein sequence ID" value="MFC2249928.1"/>
    <property type="molecule type" value="Genomic_DNA"/>
</dbReference>
<dbReference type="Pfam" id="PF04773">
    <property type="entry name" value="FecR"/>
    <property type="match status" value="1"/>
</dbReference>
<keyword evidence="1" id="KW-0472">Membrane</keyword>
<evidence type="ECO:0000256" key="1">
    <source>
        <dbReference type="SAM" id="Phobius"/>
    </source>
</evidence>
<proteinExistence type="predicted"/>
<dbReference type="Pfam" id="PF16220">
    <property type="entry name" value="DUF4880"/>
    <property type="match status" value="1"/>
</dbReference>
<dbReference type="RefSeq" id="WP_394310092.1">
    <property type="nucleotide sequence ID" value="NZ_JBHGPK010000002.1"/>
</dbReference>
<dbReference type="Gene3D" id="2.60.120.1440">
    <property type="match status" value="1"/>
</dbReference>
<sequence>MVTRTPTRQTEPGQERQQADLALSDAAIDWLVRLHSGQAGKADHEAFATWRRQSREHELAAREAETIWHGIGLAGDKVQRNARSKLTRRAVLGGVAIGGLAIAGSGLLRPHLFADHSTGAGERATITLPDGSTALLNGDTALNVSFDAAQRHLELLAGQALFQVRPDTGRPFVVAADGGLARAVGTVFDVDIRSQEVVVTVVEGQVDVTAGAQPGTGVLAAADQRVRYGTGRQPSAAEPVDAESETAWRRGKLIFNQRPLSDVVVEIERQRRGRIVITSARLQSLEVTGVFELADPESVLSTIEATLPVKVTRLPFVTILH</sequence>
<dbReference type="PANTHER" id="PTHR30273:SF2">
    <property type="entry name" value="PROTEIN FECR"/>
    <property type="match status" value="1"/>
</dbReference>
<evidence type="ECO:0000259" key="3">
    <source>
        <dbReference type="Pfam" id="PF16220"/>
    </source>
</evidence>
<keyword evidence="1" id="KW-0812">Transmembrane</keyword>
<gene>
    <name evidence="4" type="ORF">ACETRX_09920</name>
</gene>